<proteinExistence type="predicted"/>
<gene>
    <name evidence="3" type="ORF">O3P16_07645</name>
</gene>
<protein>
    <submittedName>
        <fullName evidence="3">Phage antirepressor KilAC domain-containing protein</fullName>
    </submittedName>
</protein>
<name>A0ABT4UIM0_9BACT</name>
<dbReference type="Proteomes" id="UP001210231">
    <property type="component" value="Unassembled WGS sequence"/>
</dbReference>
<dbReference type="InterPro" id="IPR005039">
    <property type="entry name" value="Ant_C"/>
</dbReference>
<dbReference type="PANTHER" id="PTHR36180:SF1">
    <property type="entry name" value="ANTA_ANTB ANTIREPRESSOR DOMAIN-CONTAINING PROTEIN"/>
    <property type="match status" value="1"/>
</dbReference>
<dbReference type="Pfam" id="PF08346">
    <property type="entry name" value="AntA"/>
    <property type="match status" value="1"/>
</dbReference>
<accession>A0ABT4UIM0</accession>
<dbReference type="PANTHER" id="PTHR36180">
    <property type="entry name" value="DNA-BINDING PROTEIN-RELATED-RELATED"/>
    <property type="match status" value="1"/>
</dbReference>
<evidence type="ECO:0000259" key="1">
    <source>
        <dbReference type="Pfam" id="PF03374"/>
    </source>
</evidence>
<dbReference type="RefSeq" id="WP_407031003.1">
    <property type="nucleotide sequence ID" value="NZ_JAQGEF010000007.1"/>
</dbReference>
<organism evidence="3 4">
    <name type="scientific">Polluticaenibacter yanchengensis</name>
    <dbReference type="NCBI Taxonomy" id="3014562"/>
    <lineage>
        <taxon>Bacteria</taxon>
        <taxon>Pseudomonadati</taxon>
        <taxon>Bacteroidota</taxon>
        <taxon>Chitinophagia</taxon>
        <taxon>Chitinophagales</taxon>
        <taxon>Chitinophagaceae</taxon>
        <taxon>Polluticaenibacter</taxon>
    </lineage>
</organism>
<evidence type="ECO:0000259" key="2">
    <source>
        <dbReference type="Pfam" id="PF08346"/>
    </source>
</evidence>
<sequence length="246" mass="28636">MELIKVTEKNGKQLVSARELYEYFELAERFSRWFERMVEYGLNLNTDYTLYQNVHPKNNQQFIDYALTLDAAKEISMLQRSEKGKQARQYFIECEKRLKTTYQLPQTYSQALLLASQQAEQIEKQEAQLRLNAPKVLFADAVSASKTSILIGELAKLLKQNKVDFGQNRLFDWLRRNGYLISREGTDYNMPTQRSMEMGLFEIKETSVMHSDGHVSVSKTSKVTGKGQLYFINKFLNPTEQKQKIS</sequence>
<reference evidence="3 4" key="1">
    <citation type="submission" date="2022-12" db="EMBL/GenBank/DDBJ databases">
        <title>Chitinophagaceae gen. sp. nov., a new member of the family Chitinophagaceae, isolated from soil in a chemical factory.</title>
        <authorList>
            <person name="Ke Z."/>
        </authorList>
    </citation>
    <scope>NUCLEOTIDE SEQUENCE [LARGE SCALE GENOMIC DNA]</scope>
    <source>
        <strain evidence="3 4">LY-5</strain>
    </source>
</reference>
<dbReference type="Pfam" id="PF03374">
    <property type="entry name" value="ANT"/>
    <property type="match status" value="1"/>
</dbReference>
<keyword evidence="4" id="KW-1185">Reference proteome</keyword>
<dbReference type="EMBL" id="JAQGEF010000007">
    <property type="protein sequence ID" value="MDA3614677.1"/>
    <property type="molecule type" value="Genomic_DNA"/>
</dbReference>
<feature type="domain" description="AntA/AntB antirepressor" evidence="2">
    <location>
        <begin position="15"/>
        <end position="81"/>
    </location>
</feature>
<evidence type="ECO:0000313" key="4">
    <source>
        <dbReference type="Proteomes" id="UP001210231"/>
    </source>
</evidence>
<feature type="domain" description="Antirepressor protein C-terminal" evidence="1">
    <location>
        <begin position="126"/>
        <end position="236"/>
    </location>
</feature>
<dbReference type="InterPro" id="IPR013557">
    <property type="entry name" value="AntA/B_antirep"/>
</dbReference>
<comment type="caution">
    <text evidence="3">The sequence shown here is derived from an EMBL/GenBank/DDBJ whole genome shotgun (WGS) entry which is preliminary data.</text>
</comment>
<evidence type="ECO:0000313" key="3">
    <source>
        <dbReference type="EMBL" id="MDA3614677.1"/>
    </source>
</evidence>